<dbReference type="Gene3D" id="3.30.70.1060">
    <property type="entry name" value="Dimeric alpha+beta barrel"/>
    <property type="match status" value="1"/>
</dbReference>
<evidence type="ECO:0000313" key="4">
    <source>
        <dbReference type="Proteomes" id="UP001501470"/>
    </source>
</evidence>
<dbReference type="EMBL" id="BAAAQD010000007">
    <property type="protein sequence ID" value="GAA1521391.1"/>
    <property type="molecule type" value="Genomic_DNA"/>
</dbReference>
<keyword evidence="4" id="KW-1185">Reference proteome</keyword>
<dbReference type="SUPFAM" id="SSF54909">
    <property type="entry name" value="Dimeric alpha+beta barrel"/>
    <property type="match status" value="1"/>
</dbReference>
<dbReference type="PANTHER" id="PTHR35174">
    <property type="entry name" value="BLL7171 PROTEIN-RELATED"/>
    <property type="match status" value="1"/>
</dbReference>
<dbReference type="Pfam" id="PF03795">
    <property type="entry name" value="YCII"/>
    <property type="match status" value="1"/>
</dbReference>
<sequence length="116" mass="12885">MKYLLLIHMNPDVWSTLTQADVDEVMAGHERFITTITESGEMVSTHALADPKDSAVVRIRAGAETVTDGPYVEAKEFLAGFYLVECESKERAVELAAMIPDAKWNAIEVRPIVFSQ</sequence>
<reference evidence="3 4" key="1">
    <citation type="journal article" date="2019" name="Int. J. Syst. Evol. Microbiol.">
        <title>The Global Catalogue of Microorganisms (GCM) 10K type strain sequencing project: providing services to taxonomists for standard genome sequencing and annotation.</title>
        <authorList>
            <consortium name="The Broad Institute Genomics Platform"/>
            <consortium name="The Broad Institute Genome Sequencing Center for Infectious Disease"/>
            <person name="Wu L."/>
            <person name="Ma J."/>
        </authorList>
    </citation>
    <scope>NUCLEOTIDE SEQUENCE [LARGE SCALE GENOMIC DNA]</scope>
    <source>
        <strain evidence="3 4">JCM 15933</strain>
    </source>
</reference>
<accession>A0ABN2AL59</accession>
<comment type="caution">
    <text evidence="3">The sequence shown here is derived from an EMBL/GenBank/DDBJ whole genome shotgun (WGS) entry which is preliminary data.</text>
</comment>
<dbReference type="Proteomes" id="UP001501470">
    <property type="component" value="Unassembled WGS sequence"/>
</dbReference>
<dbReference type="InterPro" id="IPR005545">
    <property type="entry name" value="YCII"/>
</dbReference>
<feature type="domain" description="YCII-related" evidence="2">
    <location>
        <begin position="1"/>
        <end position="113"/>
    </location>
</feature>
<dbReference type="InterPro" id="IPR011008">
    <property type="entry name" value="Dimeric_a/b-barrel"/>
</dbReference>
<dbReference type="PANTHER" id="PTHR35174:SF3">
    <property type="entry name" value="BLL7171 PROTEIN"/>
    <property type="match status" value="1"/>
</dbReference>
<evidence type="ECO:0000259" key="2">
    <source>
        <dbReference type="Pfam" id="PF03795"/>
    </source>
</evidence>
<proteinExistence type="inferred from homology"/>
<name>A0ABN2AL59_9ACTN</name>
<organism evidence="3 4">
    <name type="scientific">Dactylosporangium maewongense</name>
    <dbReference type="NCBI Taxonomy" id="634393"/>
    <lineage>
        <taxon>Bacteria</taxon>
        <taxon>Bacillati</taxon>
        <taxon>Actinomycetota</taxon>
        <taxon>Actinomycetes</taxon>
        <taxon>Micromonosporales</taxon>
        <taxon>Micromonosporaceae</taxon>
        <taxon>Dactylosporangium</taxon>
    </lineage>
</organism>
<dbReference type="RefSeq" id="WP_344503629.1">
    <property type="nucleotide sequence ID" value="NZ_BAAAQD010000007.1"/>
</dbReference>
<protein>
    <submittedName>
        <fullName evidence="3">YciI family protein</fullName>
    </submittedName>
</protein>
<evidence type="ECO:0000256" key="1">
    <source>
        <dbReference type="ARBA" id="ARBA00007689"/>
    </source>
</evidence>
<gene>
    <name evidence="3" type="ORF">GCM10009827_041590</name>
</gene>
<comment type="similarity">
    <text evidence="1">Belongs to the YciI family.</text>
</comment>
<evidence type="ECO:0000313" key="3">
    <source>
        <dbReference type="EMBL" id="GAA1521391.1"/>
    </source>
</evidence>